<evidence type="ECO:0000313" key="4">
    <source>
        <dbReference type="Proteomes" id="UP001178288"/>
    </source>
</evidence>
<keyword evidence="3" id="KW-0436">Ligase</keyword>
<dbReference type="PROSITE" id="PS50975">
    <property type="entry name" value="ATP_GRASP"/>
    <property type="match status" value="1"/>
</dbReference>
<dbReference type="GO" id="GO:0018169">
    <property type="term" value="F:ribosomal S6-glutamic acid ligase activity"/>
    <property type="evidence" value="ECO:0007669"/>
    <property type="project" value="TreeGrafter"/>
</dbReference>
<keyword evidence="4" id="KW-1185">Reference proteome</keyword>
<proteinExistence type="predicted"/>
<keyword evidence="1" id="KW-0067">ATP-binding</keyword>
<dbReference type="SUPFAM" id="SSF56059">
    <property type="entry name" value="Glutathione synthetase ATP-binding domain-like"/>
    <property type="match status" value="1"/>
</dbReference>
<name>A0AA95MJA1_9BACI</name>
<gene>
    <name evidence="3" type="ORF">QNH39_18425</name>
</gene>
<dbReference type="KEGG" id="nnv:QNH39_18425"/>
<dbReference type="PANTHER" id="PTHR21621:SF0">
    <property type="entry name" value="BETA-CITRYLGLUTAMATE SYNTHASE B-RELATED"/>
    <property type="match status" value="1"/>
</dbReference>
<dbReference type="GO" id="GO:0046872">
    <property type="term" value="F:metal ion binding"/>
    <property type="evidence" value="ECO:0007669"/>
    <property type="project" value="InterPro"/>
</dbReference>
<reference evidence="3" key="1">
    <citation type="submission" date="2023-05" db="EMBL/GenBank/DDBJ databases">
        <title>Comparative genomics of Bacillaceae isolates and their secondary metabolite potential.</title>
        <authorList>
            <person name="Song L."/>
            <person name="Nielsen L.J."/>
            <person name="Mohite O."/>
            <person name="Xu X."/>
            <person name="Weber T."/>
            <person name="Kovacs A.T."/>
        </authorList>
    </citation>
    <scope>NUCLEOTIDE SEQUENCE</scope>
    <source>
        <strain evidence="3">XLM17</strain>
    </source>
</reference>
<sequence length="317" mass="35444">MSKVYVIHENSEWTVHLTKRLAELGVPYEEWYLDEGTLDLSKEPPEGIFYSRMSASSHTRDHRFAAEFSGQVLAWLEAHGRTVLNGTSALKLEVSKVLQYLELNKYGVKTPKTIAAVGKQNILQAAKSFEGQSFITKHNRAGKGLGVQLFHSIEALKAYVEGPTFEEPVDGITLIQEYIQSLESYITRCEFVGGNFVYAVKVDTSEGFELCPADACQIGDLFCPVGEKEEKPKFQIIEDFEDEILEKYKQVLAGNKIQVAGIEFIKNAEGEIFTYDINTNTNYNSDAEAEAGKFGMLEVALLLKKTLEEKYVPIATA</sequence>
<accession>A0AA95MJA1</accession>
<evidence type="ECO:0000259" key="2">
    <source>
        <dbReference type="PROSITE" id="PS50975"/>
    </source>
</evidence>
<dbReference type="RefSeq" id="WP_066089795.1">
    <property type="nucleotide sequence ID" value="NZ_CP126114.1"/>
</dbReference>
<dbReference type="GO" id="GO:0005524">
    <property type="term" value="F:ATP binding"/>
    <property type="evidence" value="ECO:0007669"/>
    <property type="project" value="UniProtKB-UniRule"/>
</dbReference>
<dbReference type="GO" id="GO:0009432">
    <property type="term" value="P:SOS response"/>
    <property type="evidence" value="ECO:0007669"/>
    <property type="project" value="TreeGrafter"/>
</dbReference>
<dbReference type="AlphaFoldDB" id="A0AA95MJA1"/>
<dbReference type="Proteomes" id="UP001178288">
    <property type="component" value="Chromosome"/>
</dbReference>
<organism evidence="3 4">
    <name type="scientific">Neobacillus novalis</name>
    <dbReference type="NCBI Taxonomy" id="220687"/>
    <lineage>
        <taxon>Bacteria</taxon>
        <taxon>Bacillati</taxon>
        <taxon>Bacillota</taxon>
        <taxon>Bacilli</taxon>
        <taxon>Bacillales</taxon>
        <taxon>Bacillaceae</taxon>
        <taxon>Neobacillus</taxon>
    </lineage>
</organism>
<evidence type="ECO:0000313" key="3">
    <source>
        <dbReference type="EMBL" id="WHY84620.1"/>
    </source>
</evidence>
<dbReference type="EMBL" id="CP126114">
    <property type="protein sequence ID" value="WHY84620.1"/>
    <property type="molecule type" value="Genomic_DNA"/>
</dbReference>
<protein>
    <submittedName>
        <fullName evidence="3">Alpha-L-glutamate ligase</fullName>
    </submittedName>
</protein>
<dbReference type="GO" id="GO:0005737">
    <property type="term" value="C:cytoplasm"/>
    <property type="evidence" value="ECO:0007669"/>
    <property type="project" value="TreeGrafter"/>
</dbReference>
<feature type="domain" description="ATP-grasp" evidence="2">
    <location>
        <begin position="100"/>
        <end position="307"/>
    </location>
</feature>
<dbReference type="PANTHER" id="PTHR21621">
    <property type="entry name" value="RIBOSOMAL PROTEIN S6 MODIFICATION PROTEIN"/>
    <property type="match status" value="1"/>
</dbReference>
<dbReference type="Gene3D" id="3.30.470.20">
    <property type="entry name" value="ATP-grasp fold, B domain"/>
    <property type="match status" value="1"/>
</dbReference>
<keyword evidence="1" id="KW-0547">Nucleotide-binding</keyword>
<dbReference type="InterPro" id="IPR011761">
    <property type="entry name" value="ATP-grasp"/>
</dbReference>
<evidence type="ECO:0000256" key="1">
    <source>
        <dbReference type="PROSITE-ProRule" id="PRU00409"/>
    </source>
</evidence>